<gene>
    <name evidence="1" type="ORF">ElP_32220</name>
</gene>
<dbReference type="Proteomes" id="UP000317835">
    <property type="component" value="Chromosome"/>
</dbReference>
<reference evidence="1 2" key="1">
    <citation type="submission" date="2019-02" db="EMBL/GenBank/DDBJ databases">
        <title>Deep-cultivation of Planctomycetes and their phenomic and genomic characterization uncovers novel biology.</title>
        <authorList>
            <person name="Wiegand S."/>
            <person name="Jogler M."/>
            <person name="Boedeker C."/>
            <person name="Pinto D."/>
            <person name="Vollmers J."/>
            <person name="Rivas-Marin E."/>
            <person name="Kohn T."/>
            <person name="Peeters S.H."/>
            <person name="Heuer A."/>
            <person name="Rast P."/>
            <person name="Oberbeckmann S."/>
            <person name="Bunk B."/>
            <person name="Jeske O."/>
            <person name="Meyerdierks A."/>
            <person name="Storesund J.E."/>
            <person name="Kallscheuer N."/>
            <person name="Luecker S."/>
            <person name="Lage O.M."/>
            <person name="Pohl T."/>
            <person name="Merkel B.J."/>
            <person name="Hornburger P."/>
            <person name="Mueller R.-W."/>
            <person name="Bruemmer F."/>
            <person name="Labrenz M."/>
            <person name="Spormann A.M."/>
            <person name="Op den Camp H."/>
            <person name="Overmann J."/>
            <person name="Amann R."/>
            <person name="Jetten M.S.M."/>
            <person name="Mascher T."/>
            <person name="Medema M.H."/>
            <person name="Devos D.P."/>
            <person name="Kaster A.-K."/>
            <person name="Ovreas L."/>
            <person name="Rohde M."/>
            <person name="Galperin M.Y."/>
            <person name="Jogler C."/>
        </authorList>
    </citation>
    <scope>NUCLEOTIDE SEQUENCE [LARGE SCALE GENOMIC DNA]</scope>
    <source>
        <strain evidence="1 2">ElP</strain>
    </source>
</reference>
<evidence type="ECO:0000313" key="2">
    <source>
        <dbReference type="Proteomes" id="UP000317835"/>
    </source>
</evidence>
<keyword evidence="2" id="KW-1185">Reference proteome</keyword>
<organism evidence="1 2">
    <name type="scientific">Tautonia plasticadhaerens</name>
    <dbReference type="NCBI Taxonomy" id="2527974"/>
    <lineage>
        <taxon>Bacteria</taxon>
        <taxon>Pseudomonadati</taxon>
        <taxon>Planctomycetota</taxon>
        <taxon>Planctomycetia</taxon>
        <taxon>Isosphaerales</taxon>
        <taxon>Isosphaeraceae</taxon>
        <taxon>Tautonia</taxon>
    </lineage>
</organism>
<dbReference type="SUPFAM" id="SSF46785">
    <property type="entry name" value="Winged helix' DNA-binding domain"/>
    <property type="match status" value="1"/>
</dbReference>
<evidence type="ECO:0008006" key="3">
    <source>
        <dbReference type="Google" id="ProtNLM"/>
    </source>
</evidence>
<dbReference type="EMBL" id="CP036426">
    <property type="protein sequence ID" value="QDV35319.1"/>
    <property type="molecule type" value="Genomic_DNA"/>
</dbReference>
<sequence>MYGVVASIAWHLSRHTAPGPFFLPRERIAELLGAEHAMTVTRIVNLLERDGIVRCVDAEFSYAKKKAKEYMFIGEPPEPA</sequence>
<dbReference type="KEGG" id="tpla:ElP_32220"/>
<dbReference type="InterPro" id="IPR036390">
    <property type="entry name" value="WH_DNA-bd_sf"/>
</dbReference>
<accession>A0A518H397</accession>
<dbReference type="AlphaFoldDB" id="A0A518H397"/>
<name>A0A518H397_9BACT</name>
<proteinExistence type="predicted"/>
<evidence type="ECO:0000313" key="1">
    <source>
        <dbReference type="EMBL" id="QDV35319.1"/>
    </source>
</evidence>
<protein>
    <recommendedName>
        <fullName evidence="3">HTH crp-type domain-containing protein</fullName>
    </recommendedName>
</protein>